<dbReference type="PANTHER" id="PTHR43201:SF5">
    <property type="entry name" value="MEDIUM-CHAIN ACYL-COA LIGASE ACSF2, MITOCHONDRIAL"/>
    <property type="match status" value="1"/>
</dbReference>
<feature type="domain" description="AMP-dependent synthetase/ligase" evidence="3">
    <location>
        <begin position="13"/>
        <end position="360"/>
    </location>
</feature>
<dbReference type="RefSeq" id="WP_209705561.1">
    <property type="nucleotide sequence ID" value="NZ_JAFIDA010000001.1"/>
</dbReference>
<proteinExistence type="inferred from homology"/>
<protein>
    <submittedName>
        <fullName evidence="5">Long-chain acyl-CoA synthetase</fullName>
        <ecNumber evidence="5">6.2.1.3</ecNumber>
    </submittedName>
</protein>
<comment type="caution">
    <text evidence="5">The sequence shown here is derived from an EMBL/GenBank/DDBJ whole genome shotgun (WGS) entry which is preliminary data.</text>
</comment>
<dbReference type="InterPro" id="IPR025110">
    <property type="entry name" value="AMP-bd_C"/>
</dbReference>
<gene>
    <name evidence="5" type="ORF">JOF28_001926</name>
</gene>
<sequence length="503" mass="54402">MSNYLHTLTQVGQERGKALALTDELGEVSYQDLLEQIAIRAVALQRAGVSSGDRVAFVAENSTHYVVNVLAVWQADGVPVTIYPSTTAADLSSTLLDADPVLVLSDQYTNELVCSAVREGLPTARIDEPFQLESVAEGAISTPQAVQGELALICYSSGTTARPKAIMLSAQALLNSAQTFSETWRLTVADVTLVCLPMAWLFGLTTASLSTLFVGGTVVSRRRSKPELLATAIEQQGVTFLPAVTTVLTKFANYLDADARVWDLSSLRFIISGGEPRNEQSFALLKRYTNISVHDNYCASEMQPLVTYDPLVDPEPREGSAGRLVPRSELRLLDADGNDVQPGETGEAISRGPGIMLGYWNDPELTAETLTPEGWYRTKDLLRVDSEGYIYVVGRTSDMIIRGGSNVSPGEIESELRQHADVLDVAVVGLPDALYGEEVVAAVQFRDGAVVDADALREFAAARLSGFKVPTRFVQIDQLPHNSTTHKVNRKAVKAMLLEGAPA</sequence>
<reference evidence="5" key="1">
    <citation type="submission" date="2021-02" db="EMBL/GenBank/DDBJ databases">
        <title>Sequencing the genomes of 1000 actinobacteria strains.</title>
        <authorList>
            <person name="Klenk H.-P."/>
        </authorList>
    </citation>
    <scope>NUCLEOTIDE SEQUENCE</scope>
    <source>
        <strain evidence="5">DSM 22850</strain>
    </source>
</reference>
<dbReference type="InterPro" id="IPR042099">
    <property type="entry name" value="ANL_N_sf"/>
</dbReference>
<dbReference type="SUPFAM" id="SSF56801">
    <property type="entry name" value="Acetyl-CoA synthetase-like"/>
    <property type="match status" value="1"/>
</dbReference>
<organism evidence="5 6">
    <name type="scientific">Leucobacter exalbidus</name>
    <dbReference type="NCBI Taxonomy" id="662960"/>
    <lineage>
        <taxon>Bacteria</taxon>
        <taxon>Bacillati</taxon>
        <taxon>Actinomycetota</taxon>
        <taxon>Actinomycetes</taxon>
        <taxon>Micrococcales</taxon>
        <taxon>Microbacteriaceae</taxon>
        <taxon>Leucobacter</taxon>
    </lineage>
</organism>
<dbReference type="Pfam" id="PF00501">
    <property type="entry name" value="AMP-binding"/>
    <property type="match status" value="1"/>
</dbReference>
<dbReference type="InterPro" id="IPR045851">
    <property type="entry name" value="AMP-bd_C_sf"/>
</dbReference>
<dbReference type="Gene3D" id="3.40.50.12780">
    <property type="entry name" value="N-terminal domain of ligase-like"/>
    <property type="match status" value="1"/>
</dbReference>
<dbReference type="EMBL" id="JAFIDA010000001">
    <property type="protein sequence ID" value="MBP1326694.1"/>
    <property type="molecule type" value="Genomic_DNA"/>
</dbReference>
<dbReference type="GO" id="GO:0031956">
    <property type="term" value="F:medium-chain fatty acid-CoA ligase activity"/>
    <property type="evidence" value="ECO:0007669"/>
    <property type="project" value="TreeGrafter"/>
</dbReference>
<dbReference type="AlphaFoldDB" id="A0A940PWN0"/>
<keyword evidence="2 5" id="KW-0436">Ligase</keyword>
<dbReference type="InterPro" id="IPR000873">
    <property type="entry name" value="AMP-dep_synth/lig_dom"/>
</dbReference>
<dbReference type="EC" id="6.2.1.3" evidence="5"/>
<evidence type="ECO:0000313" key="6">
    <source>
        <dbReference type="Proteomes" id="UP000675163"/>
    </source>
</evidence>
<name>A0A940PWN0_9MICO</name>
<evidence type="ECO:0000256" key="2">
    <source>
        <dbReference type="ARBA" id="ARBA00022598"/>
    </source>
</evidence>
<evidence type="ECO:0000256" key="1">
    <source>
        <dbReference type="ARBA" id="ARBA00006432"/>
    </source>
</evidence>
<comment type="similarity">
    <text evidence="1">Belongs to the ATP-dependent AMP-binding enzyme family.</text>
</comment>
<accession>A0A940PWN0</accession>
<dbReference type="GO" id="GO:0004467">
    <property type="term" value="F:long-chain fatty acid-CoA ligase activity"/>
    <property type="evidence" value="ECO:0007669"/>
    <property type="project" value="UniProtKB-EC"/>
</dbReference>
<evidence type="ECO:0000259" key="3">
    <source>
        <dbReference type="Pfam" id="PF00501"/>
    </source>
</evidence>
<evidence type="ECO:0000313" key="5">
    <source>
        <dbReference type="EMBL" id="MBP1326694.1"/>
    </source>
</evidence>
<keyword evidence="6" id="KW-1185">Reference proteome</keyword>
<dbReference type="PANTHER" id="PTHR43201">
    <property type="entry name" value="ACYL-COA SYNTHETASE"/>
    <property type="match status" value="1"/>
</dbReference>
<dbReference type="Proteomes" id="UP000675163">
    <property type="component" value="Unassembled WGS sequence"/>
</dbReference>
<dbReference type="Pfam" id="PF13193">
    <property type="entry name" value="AMP-binding_C"/>
    <property type="match status" value="1"/>
</dbReference>
<dbReference type="Gene3D" id="3.30.300.30">
    <property type="match status" value="1"/>
</dbReference>
<evidence type="ECO:0000259" key="4">
    <source>
        <dbReference type="Pfam" id="PF13193"/>
    </source>
</evidence>
<feature type="domain" description="AMP-binding enzyme C-terminal" evidence="4">
    <location>
        <begin position="411"/>
        <end position="483"/>
    </location>
</feature>